<gene>
    <name evidence="2" type="ORF">AARAC_005666</name>
</gene>
<sequence length="160" mass="17601">MKFIGSNSRTDHVDVDKGSKTPSSAKNEPADIPASFHCITEGYHLPDQNRVYDWLVASSTGYAAEDRCGLGDRSSLRRILEFPVSLLPFEIAYTLRSPSPRWIVHILFSRMASSAKLEVSHPPRAAVPVKKVHYPFWFGGSASCFAAAVTHPLDLGKSSI</sequence>
<evidence type="ECO:0000313" key="2">
    <source>
        <dbReference type="EMBL" id="PIG86914.1"/>
    </source>
</evidence>
<evidence type="ECO:0000313" key="3">
    <source>
        <dbReference type="Proteomes" id="UP000231358"/>
    </source>
</evidence>
<dbReference type="Proteomes" id="UP000231358">
    <property type="component" value="Unassembled WGS sequence"/>
</dbReference>
<dbReference type="AlphaFoldDB" id="A0A2G7G236"/>
<proteinExistence type="predicted"/>
<feature type="region of interest" description="Disordered" evidence="1">
    <location>
        <begin position="1"/>
        <end position="29"/>
    </location>
</feature>
<accession>A0A2G7G236</accession>
<dbReference type="EMBL" id="NEXV01000207">
    <property type="protein sequence ID" value="PIG86914.1"/>
    <property type="molecule type" value="Genomic_DNA"/>
</dbReference>
<dbReference type="STRING" id="656916.A0A2G7G236"/>
<feature type="compositionally biased region" description="Basic and acidic residues" evidence="1">
    <location>
        <begin position="9"/>
        <end position="19"/>
    </location>
</feature>
<evidence type="ECO:0000256" key="1">
    <source>
        <dbReference type="SAM" id="MobiDB-lite"/>
    </source>
</evidence>
<protein>
    <submittedName>
        <fullName evidence="2">Dicarboxylate transporter</fullName>
    </submittedName>
</protein>
<name>A0A2G7G236_9EURO</name>
<keyword evidence="3" id="KW-1185">Reference proteome</keyword>
<organism evidence="2 3">
    <name type="scientific">Aspergillus arachidicola</name>
    <dbReference type="NCBI Taxonomy" id="656916"/>
    <lineage>
        <taxon>Eukaryota</taxon>
        <taxon>Fungi</taxon>
        <taxon>Dikarya</taxon>
        <taxon>Ascomycota</taxon>
        <taxon>Pezizomycotina</taxon>
        <taxon>Eurotiomycetes</taxon>
        <taxon>Eurotiomycetidae</taxon>
        <taxon>Eurotiales</taxon>
        <taxon>Aspergillaceae</taxon>
        <taxon>Aspergillus</taxon>
        <taxon>Aspergillus subgen. Circumdati</taxon>
    </lineage>
</organism>
<comment type="caution">
    <text evidence="2">The sequence shown here is derived from an EMBL/GenBank/DDBJ whole genome shotgun (WGS) entry which is preliminary data.</text>
</comment>
<reference evidence="2 3" key="1">
    <citation type="submission" date="2017-05" db="EMBL/GenBank/DDBJ databases">
        <title>Genome sequence for an aflatoxigenic pathogen of Argentinian peanut, Aspergillus arachidicola.</title>
        <authorList>
            <person name="Moore G."/>
            <person name="Beltz S.B."/>
            <person name="Mack B.M."/>
        </authorList>
    </citation>
    <scope>NUCLEOTIDE SEQUENCE [LARGE SCALE GENOMIC DNA]</scope>
    <source>
        <strain evidence="2 3">CBS 117610</strain>
    </source>
</reference>